<dbReference type="PROSITE" id="PS00122">
    <property type="entry name" value="CARBOXYLESTERASE_B_1"/>
    <property type="match status" value="1"/>
</dbReference>
<accession>A0A5N4AZJ6</accession>
<keyword evidence="7" id="KW-0325">Glycoprotein</keyword>
<dbReference type="SUPFAM" id="SSF53474">
    <property type="entry name" value="alpha/beta-Hydrolases"/>
    <property type="match status" value="1"/>
</dbReference>
<dbReference type="InterPro" id="IPR019826">
    <property type="entry name" value="Carboxylesterase_B_AS"/>
</dbReference>
<protein>
    <recommendedName>
        <fullName evidence="11">Carboxylic ester hydrolase</fullName>
        <ecNumber evidence="11">3.1.1.-</ecNumber>
    </recommendedName>
</protein>
<feature type="active site" description="Charge relay system" evidence="10">
    <location>
        <position position="453"/>
    </location>
</feature>
<feature type="active site" description="Charge relay system" evidence="10">
    <location>
        <position position="342"/>
    </location>
</feature>
<evidence type="ECO:0000313" key="13">
    <source>
        <dbReference type="EMBL" id="KAB0802765.1"/>
    </source>
</evidence>
<feature type="chain" id="PRO_5024505149" description="Carboxylic ester hydrolase" evidence="11">
    <location>
        <begin position="21"/>
        <end position="556"/>
    </location>
</feature>
<evidence type="ECO:0000256" key="6">
    <source>
        <dbReference type="ARBA" id="ARBA00023157"/>
    </source>
</evidence>
<keyword evidence="11" id="KW-0732">Signal</keyword>
<comment type="caution">
    <text evidence="13">The sequence shown here is derived from an EMBL/GenBank/DDBJ whole genome shotgun (WGS) entry which is preliminary data.</text>
</comment>
<dbReference type="OrthoDB" id="9000293at2759"/>
<dbReference type="GO" id="GO:0005886">
    <property type="term" value="C:plasma membrane"/>
    <property type="evidence" value="ECO:0007669"/>
    <property type="project" value="TreeGrafter"/>
</dbReference>
<feature type="domain" description="Carboxylesterase type B" evidence="12">
    <location>
        <begin position="23"/>
        <end position="540"/>
    </location>
</feature>
<reference evidence="13 14" key="1">
    <citation type="journal article" date="2018" name="Elife">
        <title>Firefly genomes illuminate parallel origins of bioluminescence in beetles.</title>
        <authorList>
            <person name="Fallon T.R."/>
            <person name="Lower S.E."/>
            <person name="Chang C.H."/>
            <person name="Bessho-Uehara M."/>
            <person name="Martin G.J."/>
            <person name="Bewick A.J."/>
            <person name="Behringer M."/>
            <person name="Debat H.J."/>
            <person name="Wong I."/>
            <person name="Day J.C."/>
            <person name="Suvorov A."/>
            <person name="Silva C.J."/>
            <person name="Stanger-Hall K.F."/>
            <person name="Hall D.W."/>
            <person name="Schmitz R.J."/>
            <person name="Nelson D.R."/>
            <person name="Lewis S.M."/>
            <person name="Shigenobu S."/>
            <person name="Bybee S.M."/>
            <person name="Larracuente A.M."/>
            <person name="Oba Y."/>
            <person name="Weng J.K."/>
        </authorList>
    </citation>
    <scope>NUCLEOTIDE SEQUENCE [LARGE SCALE GENOMIC DNA]</scope>
    <source>
        <strain evidence="13">1611_PpyrPB1</strain>
        <tissue evidence="13">Whole body</tissue>
    </source>
</reference>
<dbReference type="GO" id="GO:0005615">
    <property type="term" value="C:extracellular space"/>
    <property type="evidence" value="ECO:0007669"/>
    <property type="project" value="TreeGrafter"/>
</dbReference>
<dbReference type="Proteomes" id="UP000327044">
    <property type="component" value="Unassembled WGS sequence"/>
</dbReference>
<keyword evidence="5" id="KW-0770">Synapse</keyword>
<keyword evidence="4" id="KW-0531">Neurotransmitter degradation</keyword>
<evidence type="ECO:0000256" key="1">
    <source>
        <dbReference type="ARBA" id="ARBA00005964"/>
    </source>
</evidence>
<keyword evidence="3 11" id="KW-0378">Hydrolase</keyword>
<evidence type="ECO:0000256" key="2">
    <source>
        <dbReference type="ARBA" id="ARBA00022487"/>
    </source>
</evidence>
<organism evidence="13 14">
    <name type="scientific">Photinus pyralis</name>
    <name type="common">Common eastern firefly</name>
    <name type="synonym">Lampyris pyralis</name>
    <dbReference type="NCBI Taxonomy" id="7054"/>
    <lineage>
        <taxon>Eukaryota</taxon>
        <taxon>Metazoa</taxon>
        <taxon>Ecdysozoa</taxon>
        <taxon>Arthropoda</taxon>
        <taxon>Hexapoda</taxon>
        <taxon>Insecta</taxon>
        <taxon>Pterygota</taxon>
        <taxon>Neoptera</taxon>
        <taxon>Endopterygota</taxon>
        <taxon>Coleoptera</taxon>
        <taxon>Polyphaga</taxon>
        <taxon>Elateriformia</taxon>
        <taxon>Elateroidea</taxon>
        <taxon>Lampyridae</taxon>
        <taxon>Lampyrinae</taxon>
        <taxon>Photinus</taxon>
    </lineage>
</organism>
<dbReference type="GO" id="GO:0006581">
    <property type="term" value="P:acetylcholine catabolic process"/>
    <property type="evidence" value="ECO:0007669"/>
    <property type="project" value="TreeGrafter"/>
</dbReference>
<dbReference type="EC" id="3.1.1.-" evidence="11"/>
<evidence type="ECO:0000256" key="9">
    <source>
        <dbReference type="ARBA" id="ARBA00048484"/>
    </source>
</evidence>
<keyword evidence="14" id="KW-1185">Reference proteome</keyword>
<feature type="active site" description="Acyl-ester intermediate" evidence="10">
    <location>
        <position position="218"/>
    </location>
</feature>
<dbReference type="CDD" id="cd00312">
    <property type="entry name" value="Esterase_lipase"/>
    <property type="match status" value="1"/>
</dbReference>
<evidence type="ECO:0000256" key="8">
    <source>
        <dbReference type="ARBA" id="ARBA00034103"/>
    </source>
</evidence>
<dbReference type="PANTHER" id="PTHR43918">
    <property type="entry name" value="ACETYLCHOLINESTERASE"/>
    <property type="match status" value="1"/>
</dbReference>
<dbReference type="EMBL" id="VVIM01000002">
    <property type="protein sequence ID" value="KAB0802765.1"/>
    <property type="molecule type" value="Genomic_DNA"/>
</dbReference>
<evidence type="ECO:0000256" key="5">
    <source>
        <dbReference type="ARBA" id="ARBA00023018"/>
    </source>
</evidence>
<evidence type="ECO:0000256" key="4">
    <source>
        <dbReference type="ARBA" id="ARBA00022867"/>
    </source>
</evidence>
<comment type="catalytic activity">
    <reaction evidence="9">
        <text>acetylcholine + H2O = choline + acetate + H(+)</text>
        <dbReference type="Rhea" id="RHEA:17561"/>
        <dbReference type="ChEBI" id="CHEBI:15354"/>
        <dbReference type="ChEBI" id="CHEBI:15355"/>
        <dbReference type="ChEBI" id="CHEBI:15377"/>
        <dbReference type="ChEBI" id="CHEBI:15378"/>
        <dbReference type="ChEBI" id="CHEBI:30089"/>
        <dbReference type="EC" id="3.1.1.7"/>
    </reaction>
</comment>
<comment type="subcellular location">
    <subcellularLocation>
        <location evidence="8">Synapse</location>
    </subcellularLocation>
</comment>
<dbReference type="GO" id="GO:0003990">
    <property type="term" value="F:acetylcholinesterase activity"/>
    <property type="evidence" value="ECO:0007669"/>
    <property type="project" value="UniProtKB-EC"/>
</dbReference>
<proteinExistence type="inferred from homology"/>
<dbReference type="GO" id="GO:0045202">
    <property type="term" value="C:synapse"/>
    <property type="evidence" value="ECO:0007669"/>
    <property type="project" value="UniProtKB-SubCell"/>
</dbReference>
<dbReference type="InterPro" id="IPR029058">
    <property type="entry name" value="AB_hydrolase_fold"/>
</dbReference>
<name>A0A5N4AZJ6_PHOPY</name>
<keyword evidence="2" id="KW-0719">Serine esterase</keyword>
<keyword evidence="6" id="KW-1015">Disulfide bond</keyword>
<dbReference type="InParanoid" id="A0A5N4AZJ6"/>
<evidence type="ECO:0000313" key="14">
    <source>
        <dbReference type="Proteomes" id="UP000327044"/>
    </source>
</evidence>
<dbReference type="GO" id="GO:0019695">
    <property type="term" value="P:choline metabolic process"/>
    <property type="evidence" value="ECO:0007669"/>
    <property type="project" value="TreeGrafter"/>
</dbReference>
<dbReference type="Pfam" id="PF00135">
    <property type="entry name" value="COesterase"/>
    <property type="match status" value="1"/>
</dbReference>
<dbReference type="FunFam" id="3.40.50.1820:FF:000029">
    <property type="entry name" value="Acetylcholinesterase"/>
    <property type="match status" value="1"/>
</dbReference>
<comment type="similarity">
    <text evidence="1 11">Belongs to the type-B carboxylesterase/lipase family.</text>
</comment>
<dbReference type="PANTHER" id="PTHR43918:SF13">
    <property type="entry name" value="ACETYLCHOLINESTERASE"/>
    <property type="match status" value="1"/>
</dbReference>
<evidence type="ECO:0000259" key="12">
    <source>
        <dbReference type="Pfam" id="PF00135"/>
    </source>
</evidence>
<evidence type="ECO:0000256" key="11">
    <source>
        <dbReference type="RuleBase" id="RU361235"/>
    </source>
</evidence>
<dbReference type="InterPro" id="IPR002018">
    <property type="entry name" value="CarbesteraseB"/>
</dbReference>
<evidence type="ECO:0000256" key="10">
    <source>
        <dbReference type="PIRSR" id="PIRSR600997-1"/>
    </source>
</evidence>
<dbReference type="InterPro" id="IPR050654">
    <property type="entry name" value="AChE-related_enzymes"/>
</dbReference>
<evidence type="ECO:0000256" key="3">
    <source>
        <dbReference type="ARBA" id="ARBA00022801"/>
    </source>
</evidence>
<dbReference type="PRINTS" id="PR00878">
    <property type="entry name" value="CHOLNESTRASE"/>
</dbReference>
<dbReference type="InterPro" id="IPR000997">
    <property type="entry name" value="Cholinesterase"/>
</dbReference>
<dbReference type="Gene3D" id="3.40.50.1820">
    <property type="entry name" value="alpha/beta hydrolase"/>
    <property type="match status" value="1"/>
</dbReference>
<sequence length="556" mass="62422">MGYAIVRYYILIALYTTARCELTVQTSHGEIRGISQTAATGKKVNAWYGIPYAEKPIGDLRFRPSIPPQPWQGTLNASKIPPACMQTRASFLSQHEFFPGKKRWMPRNPLSEDCLYLTVVAPDPVPLNAAVMVWIHGGGFYSGSNTLSLYDHKTLASEENVIVASMQYRLGVFGFLSLERELNGNAGLFDQALALQWIKNNIAAFGGNPNSITVFGESAGAASVSHHLLSPVSSNLFSRAIMQSGVATAAWATDTGLNMANSLNVAKRVGCPKELPLMVKCLQRTDADLLLTAQETIPRLGLVSIPFCPVVDGKFIVRDPLETLKNGLYDPKNVIIGVNENEGSYFLLYYAQRFNYENVTVARARFLEEIPKIVATRSPLEIEAIVYEYTDWSDPNGASKNLVALEKILGDSSFTCSSYEFAKTYSERSNLFFYHYKHRSPLNQWPSWGGALHGDEIAFIFGEPLDPRKKYAREQIELSRRMMRYWANFARTGDPNCVTNHQCQNAWPLFEPDNLRYINLDVNRFSVSKEPVRARQCMFWQKFLPKVQQLSGMSLI</sequence>
<dbReference type="AlphaFoldDB" id="A0A5N4AZJ6"/>
<evidence type="ECO:0000256" key="7">
    <source>
        <dbReference type="ARBA" id="ARBA00023180"/>
    </source>
</evidence>
<gene>
    <name evidence="13" type="ORF">PPYR_04951</name>
</gene>
<feature type="signal peptide" evidence="11">
    <location>
        <begin position="1"/>
        <end position="20"/>
    </location>
</feature>